<sequence length="361" mass="40546">MSSAAQQRRTGGANGDSSARRWRSSHGERWRGVGKGLRRGETALASASGDSSAGERQQRRQLREATPAGRTMWTNGAVACCRADRSPTRQQPWTRRRDFDEARRRGVFQWILEWRPLLKAMGRRRSIGKRVMVTVYLRYERFCGYLIVARVRAGRQVSHPEPESDGLVPQLNDLLLLSGRRRDLPIECTLGALIWVCGYLIVARVKAGRQVSHPKPEFAGLLSRLNDLLVETPYDEAELQRVAEWESKVEATKASAALRRAAREVELRYVPAPSVPLMPEPVSPPAGANLETLIQTTRVMHDGYFLRIAQHDANRVQFLHYQSRTSHFITINGVVDLGTYESPLTVSFDESTAESNGDDDA</sequence>
<protein>
    <submittedName>
        <fullName evidence="2">Uncharacterized protein</fullName>
    </submittedName>
</protein>
<name>A0AAP0PPA3_9MAGN</name>
<comment type="caution">
    <text evidence="2">The sequence shown here is derived from an EMBL/GenBank/DDBJ whole genome shotgun (WGS) entry which is preliminary data.</text>
</comment>
<dbReference type="Proteomes" id="UP001420932">
    <property type="component" value="Unassembled WGS sequence"/>
</dbReference>
<dbReference type="AlphaFoldDB" id="A0AAP0PPA3"/>
<evidence type="ECO:0000313" key="3">
    <source>
        <dbReference type="Proteomes" id="UP001420932"/>
    </source>
</evidence>
<feature type="region of interest" description="Disordered" evidence="1">
    <location>
        <begin position="1"/>
        <end position="69"/>
    </location>
</feature>
<dbReference type="EMBL" id="JBBNAF010000004">
    <property type="protein sequence ID" value="KAK9151402.1"/>
    <property type="molecule type" value="Genomic_DNA"/>
</dbReference>
<keyword evidence="3" id="KW-1185">Reference proteome</keyword>
<proteinExistence type="predicted"/>
<gene>
    <name evidence="2" type="ORF">Syun_009711</name>
</gene>
<evidence type="ECO:0000256" key="1">
    <source>
        <dbReference type="SAM" id="MobiDB-lite"/>
    </source>
</evidence>
<reference evidence="2 3" key="1">
    <citation type="submission" date="2024-01" db="EMBL/GenBank/DDBJ databases">
        <title>Genome assemblies of Stephania.</title>
        <authorList>
            <person name="Yang L."/>
        </authorList>
    </citation>
    <scope>NUCLEOTIDE SEQUENCE [LARGE SCALE GENOMIC DNA]</scope>
    <source>
        <strain evidence="2">YNDBR</strain>
        <tissue evidence="2">Leaf</tissue>
    </source>
</reference>
<organism evidence="2 3">
    <name type="scientific">Stephania yunnanensis</name>
    <dbReference type="NCBI Taxonomy" id="152371"/>
    <lineage>
        <taxon>Eukaryota</taxon>
        <taxon>Viridiplantae</taxon>
        <taxon>Streptophyta</taxon>
        <taxon>Embryophyta</taxon>
        <taxon>Tracheophyta</taxon>
        <taxon>Spermatophyta</taxon>
        <taxon>Magnoliopsida</taxon>
        <taxon>Ranunculales</taxon>
        <taxon>Menispermaceae</taxon>
        <taxon>Menispermoideae</taxon>
        <taxon>Cissampelideae</taxon>
        <taxon>Stephania</taxon>
    </lineage>
</organism>
<feature type="compositionally biased region" description="Low complexity" evidence="1">
    <location>
        <begin position="43"/>
        <end position="54"/>
    </location>
</feature>
<evidence type="ECO:0000313" key="2">
    <source>
        <dbReference type="EMBL" id="KAK9151402.1"/>
    </source>
</evidence>
<accession>A0AAP0PPA3</accession>